<gene>
    <name evidence="1" type="ORF">MEDL_63952</name>
</gene>
<dbReference type="EMBL" id="CAJPWZ010003116">
    <property type="protein sequence ID" value="CAG2252343.1"/>
    <property type="molecule type" value="Genomic_DNA"/>
</dbReference>
<dbReference type="AlphaFoldDB" id="A0A8S3V3G4"/>
<reference evidence="1" key="1">
    <citation type="submission" date="2021-03" db="EMBL/GenBank/DDBJ databases">
        <authorList>
            <person name="Bekaert M."/>
        </authorList>
    </citation>
    <scope>NUCLEOTIDE SEQUENCE</scope>
</reference>
<comment type="caution">
    <text evidence="1">The sequence shown here is derived from an EMBL/GenBank/DDBJ whole genome shotgun (WGS) entry which is preliminary data.</text>
</comment>
<organism evidence="1 2">
    <name type="scientific">Mytilus edulis</name>
    <name type="common">Blue mussel</name>
    <dbReference type="NCBI Taxonomy" id="6550"/>
    <lineage>
        <taxon>Eukaryota</taxon>
        <taxon>Metazoa</taxon>
        <taxon>Spiralia</taxon>
        <taxon>Lophotrochozoa</taxon>
        <taxon>Mollusca</taxon>
        <taxon>Bivalvia</taxon>
        <taxon>Autobranchia</taxon>
        <taxon>Pteriomorphia</taxon>
        <taxon>Mytilida</taxon>
        <taxon>Mytiloidea</taxon>
        <taxon>Mytilidae</taxon>
        <taxon>Mytilinae</taxon>
        <taxon>Mytilus</taxon>
    </lineage>
</organism>
<sequence length="166" mass="19615">MWSQLKKNIYTDTSMLDVAKFIVEHGFNANDEKFVRLIFEELVCDEEDDDEKNGDEDDKHAFRHFKKVVFDDYPYDELRVDESGKIVYSKHSIGLVKDVYTDTSLLRTTYSRLFQFLTHLKLQLVSDIHCSRMLILQSRFQSLYDVTDPDLDLSSHDYSLVSDDFY</sequence>
<proteinExistence type="predicted"/>
<protein>
    <submittedName>
        <fullName evidence="1">Uncharacterized protein</fullName>
    </submittedName>
</protein>
<name>A0A8S3V3G4_MYTED</name>
<evidence type="ECO:0000313" key="2">
    <source>
        <dbReference type="Proteomes" id="UP000683360"/>
    </source>
</evidence>
<evidence type="ECO:0000313" key="1">
    <source>
        <dbReference type="EMBL" id="CAG2252343.1"/>
    </source>
</evidence>
<dbReference type="Proteomes" id="UP000683360">
    <property type="component" value="Unassembled WGS sequence"/>
</dbReference>
<keyword evidence="2" id="KW-1185">Reference proteome</keyword>
<accession>A0A8S3V3G4</accession>